<sequence>MNGVAVASSIWSCDYVRRLILSFLPKSVLAKAMVLSKATFAEVVDCLYKEITTLNYDRMTSTCYSIPRLRRYTSAIRLIERYGNKAIGSWALKSFSQFPNLRAVRQPPFTLESITPPSSDPHPYLDHGQSKLIVHCQYIERSPKSDNDPIEYIGKAVDMPEEWEHVIFKINSTRVIQKGRGKCYTPPEFEAVFGPWKNKEDIEITIPDVHFQIECPCDWLNEILVKMRRGGIKNKGFRKLSLLYPSASTWEKNIDMIDIIYNASCLTEELSFTLRSKHGSKSKEETNIPRLMTIQDFFKSFASRINPPPCEERVKLRRLTVVLSIDRFTIPALSNLDAVENLPQLPQSFNLESLSILMKVDSDETDLVIRCASIMPRIAQELVKIGGTSCRYSLRYKKFPDQKFVVDICKDELQMELNKVSGMMEKCSSIGWRRLSAEERI</sequence>
<name>A0A1B9GCN3_9TREE</name>
<dbReference type="Proteomes" id="UP000092730">
    <property type="component" value="Chromosome 1"/>
</dbReference>
<dbReference type="EMBL" id="KI894018">
    <property type="protein sequence ID" value="OCF28784.1"/>
    <property type="molecule type" value="Genomic_DNA"/>
</dbReference>
<evidence type="ECO:0000313" key="3">
    <source>
        <dbReference type="Proteomes" id="UP000092730"/>
    </source>
</evidence>
<dbReference type="KEGG" id="kbi:30204672"/>
<dbReference type="RefSeq" id="XP_019049854.1">
    <property type="nucleotide sequence ID" value="XM_019186976.1"/>
</dbReference>
<proteinExistence type="predicted"/>
<dbReference type="GeneID" id="30204672"/>
<reference evidence="1" key="3">
    <citation type="submission" date="2014-01" db="EMBL/GenBank/DDBJ databases">
        <title>Evolution of pathogenesis and genome organization in the Tremellales.</title>
        <authorList>
            <person name="Cuomo C."/>
            <person name="Litvintseva A."/>
            <person name="Heitman J."/>
            <person name="Chen Y."/>
            <person name="Sun S."/>
            <person name="Springer D."/>
            <person name="Dromer F."/>
            <person name="Young S."/>
            <person name="Zeng Q."/>
            <person name="Chapman S."/>
            <person name="Gujja S."/>
            <person name="Saif S."/>
            <person name="Birren B."/>
        </authorList>
    </citation>
    <scope>NUCLEOTIDE SEQUENCE</scope>
    <source>
        <strain evidence="1">CBS 10118</strain>
    </source>
</reference>
<keyword evidence="3" id="KW-1185">Reference proteome</keyword>
<accession>A0A1B9GCN3</accession>
<dbReference type="VEuPathDB" id="FungiDB:I302_00273"/>
<protein>
    <submittedName>
        <fullName evidence="1">Uncharacterized protein</fullName>
    </submittedName>
</protein>
<reference evidence="2" key="4">
    <citation type="submission" date="2024-02" db="EMBL/GenBank/DDBJ databases">
        <title>Comparative genomics of Cryptococcus and Kwoniella reveals pathogenesis evolution and contrasting modes of karyotype evolution via chromosome fusion or intercentromeric recombination.</title>
        <authorList>
            <person name="Coelho M.A."/>
            <person name="David-Palma M."/>
            <person name="Shea T."/>
            <person name="Bowers K."/>
            <person name="McGinley-Smith S."/>
            <person name="Mohammad A.W."/>
            <person name="Gnirke A."/>
            <person name="Yurkov A.M."/>
            <person name="Nowrousian M."/>
            <person name="Sun S."/>
            <person name="Cuomo C.A."/>
            <person name="Heitman J."/>
        </authorList>
    </citation>
    <scope>NUCLEOTIDE SEQUENCE</scope>
    <source>
        <strain evidence="2">CBS 10118</strain>
    </source>
</reference>
<reference evidence="2" key="2">
    <citation type="submission" date="2013-07" db="EMBL/GenBank/DDBJ databases">
        <authorList>
            <consortium name="The Broad Institute Genome Sequencing Platform"/>
            <person name="Cuomo C."/>
            <person name="Litvintseva A."/>
            <person name="Chen Y."/>
            <person name="Heitman J."/>
            <person name="Sun S."/>
            <person name="Springer D."/>
            <person name="Dromer F."/>
            <person name="Young S.K."/>
            <person name="Zeng Q."/>
            <person name="Gargeya S."/>
            <person name="Fitzgerald M."/>
            <person name="Abouelleil A."/>
            <person name="Alvarado L."/>
            <person name="Berlin A.M."/>
            <person name="Chapman S.B."/>
            <person name="Dewar J."/>
            <person name="Goldberg J."/>
            <person name="Griggs A."/>
            <person name="Gujja S."/>
            <person name="Hansen M."/>
            <person name="Howarth C."/>
            <person name="Imamovic A."/>
            <person name="Larimer J."/>
            <person name="McCowan C."/>
            <person name="Murphy C."/>
            <person name="Pearson M."/>
            <person name="Priest M."/>
            <person name="Roberts A."/>
            <person name="Saif S."/>
            <person name="Shea T."/>
            <person name="Sykes S."/>
            <person name="Wortman J."/>
            <person name="Nusbaum C."/>
            <person name="Birren B."/>
        </authorList>
    </citation>
    <scope>NUCLEOTIDE SEQUENCE</scope>
    <source>
        <strain evidence="2">CBS 10118</strain>
    </source>
</reference>
<evidence type="ECO:0000313" key="2">
    <source>
        <dbReference type="EMBL" id="WVW79622.1"/>
    </source>
</evidence>
<dbReference type="AlphaFoldDB" id="A0A1B9GCN3"/>
<dbReference type="EMBL" id="CP144541">
    <property type="protein sequence ID" value="WVW79622.1"/>
    <property type="molecule type" value="Genomic_DNA"/>
</dbReference>
<evidence type="ECO:0000313" key="1">
    <source>
        <dbReference type="EMBL" id="OCF28784.1"/>
    </source>
</evidence>
<gene>
    <name evidence="1" type="ORF">I302_00273</name>
    <name evidence="2" type="ORF">I302_101591</name>
</gene>
<reference evidence="1" key="1">
    <citation type="submission" date="2013-07" db="EMBL/GenBank/DDBJ databases">
        <title>The Genome Sequence of Cryptococcus bestiolae CBS10118.</title>
        <authorList>
            <consortium name="The Broad Institute Genome Sequencing Platform"/>
            <person name="Cuomo C."/>
            <person name="Litvintseva A."/>
            <person name="Chen Y."/>
            <person name="Heitman J."/>
            <person name="Sun S."/>
            <person name="Springer D."/>
            <person name="Dromer F."/>
            <person name="Young S.K."/>
            <person name="Zeng Q."/>
            <person name="Gargeya S."/>
            <person name="Fitzgerald M."/>
            <person name="Abouelleil A."/>
            <person name="Alvarado L."/>
            <person name="Berlin A.M."/>
            <person name="Chapman S.B."/>
            <person name="Dewar J."/>
            <person name="Goldberg J."/>
            <person name="Griggs A."/>
            <person name="Gujja S."/>
            <person name="Hansen M."/>
            <person name="Howarth C."/>
            <person name="Imamovic A."/>
            <person name="Larimer J."/>
            <person name="McCowan C."/>
            <person name="Murphy C."/>
            <person name="Pearson M."/>
            <person name="Priest M."/>
            <person name="Roberts A."/>
            <person name="Saif S."/>
            <person name="Shea T."/>
            <person name="Sykes S."/>
            <person name="Wortman J."/>
            <person name="Nusbaum C."/>
            <person name="Birren B."/>
        </authorList>
    </citation>
    <scope>NUCLEOTIDE SEQUENCE [LARGE SCALE GENOMIC DNA]</scope>
    <source>
        <strain evidence="1">CBS 10118</strain>
    </source>
</reference>
<organism evidence="1">
    <name type="scientific">Kwoniella bestiolae CBS 10118</name>
    <dbReference type="NCBI Taxonomy" id="1296100"/>
    <lineage>
        <taxon>Eukaryota</taxon>
        <taxon>Fungi</taxon>
        <taxon>Dikarya</taxon>
        <taxon>Basidiomycota</taxon>
        <taxon>Agaricomycotina</taxon>
        <taxon>Tremellomycetes</taxon>
        <taxon>Tremellales</taxon>
        <taxon>Cryptococcaceae</taxon>
        <taxon>Kwoniella</taxon>
    </lineage>
</organism>